<dbReference type="CDD" id="cd01949">
    <property type="entry name" value="GGDEF"/>
    <property type="match status" value="1"/>
</dbReference>
<evidence type="ECO:0000259" key="4">
    <source>
        <dbReference type="PROSITE" id="PS50887"/>
    </source>
</evidence>
<feature type="transmembrane region" description="Helical" evidence="3">
    <location>
        <begin position="131"/>
        <end position="150"/>
    </location>
</feature>
<keyword evidence="3" id="KW-0812">Transmembrane</keyword>
<feature type="transmembrane region" description="Helical" evidence="3">
    <location>
        <begin position="84"/>
        <end position="104"/>
    </location>
</feature>
<dbReference type="InterPro" id="IPR000160">
    <property type="entry name" value="GGDEF_dom"/>
</dbReference>
<dbReference type="EC" id="2.7.7.65" evidence="1"/>
<dbReference type="PANTHER" id="PTHR45138">
    <property type="entry name" value="REGULATORY COMPONENTS OF SENSORY TRANSDUCTION SYSTEM"/>
    <property type="match status" value="1"/>
</dbReference>
<dbReference type="RefSeq" id="WP_310346070.1">
    <property type="nucleotide sequence ID" value="NZ_JAVDXO010000012.1"/>
</dbReference>
<organism evidence="5 6">
    <name type="scientific">Rhodoferax saidenbachensis</name>
    <dbReference type="NCBI Taxonomy" id="1484693"/>
    <lineage>
        <taxon>Bacteria</taxon>
        <taxon>Pseudomonadati</taxon>
        <taxon>Pseudomonadota</taxon>
        <taxon>Betaproteobacteria</taxon>
        <taxon>Burkholderiales</taxon>
        <taxon>Comamonadaceae</taxon>
        <taxon>Rhodoferax</taxon>
    </lineage>
</organism>
<feature type="transmembrane region" description="Helical" evidence="3">
    <location>
        <begin position="162"/>
        <end position="183"/>
    </location>
</feature>
<feature type="transmembrane region" description="Helical" evidence="3">
    <location>
        <begin position="26"/>
        <end position="44"/>
    </location>
</feature>
<keyword evidence="6" id="KW-1185">Reference proteome</keyword>
<keyword evidence="3" id="KW-0472">Membrane</keyword>
<keyword evidence="3" id="KW-1133">Transmembrane helix</keyword>
<dbReference type="NCBIfam" id="TIGR00254">
    <property type="entry name" value="GGDEF"/>
    <property type="match status" value="1"/>
</dbReference>
<accession>A0ABU1ZSR7</accession>
<dbReference type="PROSITE" id="PS50887">
    <property type="entry name" value="GGDEF"/>
    <property type="match status" value="1"/>
</dbReference>
<evidence type="ECO:0000313" key="5">
    <source>
        <dbReference type="EMBL" id="MDR7308578.1"/>
    </source>
</evidence>
<dbReference type="Gene3D" id="3.30.70.270">
    <property type="match status" value="1"/>
</dbReference>
<evidence type="ECO:0000256" key="3">
    <source>
        <dbReference type="SAM" id="Phobius"/>
    </source>
</evidence>
<dbReference type="Proteomes" id="UP001268089">
    <property type="component" value="Unassembled WGS sequence"/>
</dbReference>
<comment type="catalytic activity">
    <reaction evidence="2">
        <text>2 GTP = 3',3'-c-di-GMP + 2 diphosphate</text>
        <dbReference type="Rhea" id="RHEA:24898"/>
        <dbReference type="ChEBI" id="CHEBI:33019"/>
        <dbReference type="ChEBI" id="CHEBI:37565"/>
        <dbReference type="ChEBI" id="CHEBI:58805"/>
        <dbReference type="EC" id="2.7.7.65"/>
    </reaction>
</comment>
<dbReference type="InterPro" id="IPR050469">
    <property type="entry name" value="Diguanylate_Cyclase"/>
</dbReference>
<dbReference type="SUPFAM" id="SSF55073">
    <property type="entry name" value="Nucleotide cyclase"/>
    <property type="match status" value="1"/>
</dbReference>
<dbReference type="PANTHER" id="PTHR45138:SF9">
    <property type="entry name" value="DIGUANYLATE CYCLASE DGCM-RELATED"/>
    <property type="match status" value="1"/>
</dbReference>
<comment type="caution">
    <text evidence="5">The sequence shown here is derived from an EMBL/GenBank/DDBJ whole genome shotgun (WGS) entry which is preliminary data.</text>
</comment>
<evidence type="ECO:0000256" key="2">
    <source>
        <dbReference type="ARBA" id="ARBA00034247"/>
    </source>
</evidence>
<sequence length="374" mass="41540">MGRRIQRASNYLLGEQKPMRIRTSQFLLAAMLMLACIGVLYFMRMVGIQGMGDVDAWALVCIAGLVVFYVLIRSGFSLRMADPSLAFLQMLFAIACNAAAFIVAGHGLGVTLPILSVVLMFGMFGLSMRQVVLVAVYALVLFGAAAAYTLRYVSTDESPELFLAYFFILFIVLSATTFLTWRLQQMSAHMRKQKNQLVEALDQIQIIATRDELTGLVNRRFMLEKMREEVQRAQRSSSPLLLAMLDIDHFKRINDKYGHQVGDRALQVFSAVVQNNLRANDTLARWGGEEFVALLTGTDVSVGQICLERVRAKVADIEVPVGDDCVKMTVSIGVTPYRNGEAIEKALQRADAALYDAKARGRNQIVCTPAAEYL</sequence>
<proteinExistence type="predicted"/>
<dbReference type="SMART" id="SM00267">
    <property type="entry name" value="GGDEF"/>
    <property type="match status" value="1"/>
</dbReference>
<gene>
    <name evidence="5" type="ORF">J2X15_003894</name>
</gene>
<dbReference type="InterPro" id="IPR029787">
    <property type="entry name" value="Nucleotide_cyclase"/>
</dbReference>
<dbReference type="EMBL" id="JAVDXO010000012">
    <property type="protein sequence ID" value="MDR7308578.1"/>
    <property type="molecule type" value="Genomic_DNA"/>
</dbReference>
<name>A0ABU1ZSR7_9BURK</name>
<evidence type="ECO:0000313" key="6">
    <source>
        <dbReference type="Proteomes" id="UP001268089"/>
    </source>
</evidence>
<reference evidence="5 6" key="1">
    <citation type="submission" date="2023-07" db="EMBL/GenBank/DDBJ databases">
        <title>Sorghum-associated microbial communities from plants grown in Nebraska, USA.</title>
        <authorList>
            <person name="Schachtman D."/>
        </authorList>
    </citation>
    <scope>NUCLEOTIDE SEQUENCE [LARGE SCALE GENOMIC DNA]</scope>
    <source>
        <strain evidence="5 6">BE308</strain>
    </source>
</reference>
<feature type="transmembrane region" description="Helical" evidence="3">
    <location>
        <begin position="110"/>
        <end position="126"/>
    </location>
</feature>
<feature type="transmembrane region" description="Helical" evidence="3">
    <location>
        <begin position="56"/>
        <end position="72"/>
    </location>
</feature>
<feature type="domain" description="GGDEF" evidence="4">
    <location>
        <begin position="238"/>
        <end position="370"/>
    </location>
</feature>
<dbReference type="Pfam" id="PF00990">
    <property type="entry name" value="GGDEF"/>
    <property type="match status" value="1"/>
</dbReference>
<evidence type="ECO:0000256" key="1">
    <source>
        <dbReference type="ARBA" id="ARBA00012528"/>
    </source>
</evidence>
<dbReference type="InterPro" id="IPR043128">
    <property type="entry name" value="Rev_trsase/Diguanyl_cyclase"/>
</dbReference>
<protein>
    <recommendedName>
        <fullName evidence="1">diguanylate cyclase</fullName>
        <ecNumber evidence="1">2.7.7.65</ecNumber>
    </recommendedName>
</protein>